<organism evidence="3 4">
    <name type="scientific">Anaerobaca lacustris</name>
    <dbReference type="NCBI Taxonomy" id="3044600"/>
    <lineage>
        <taxon>Bacteria</taxon>
        <taxon>Pseudomonadati</taxon>
        <taxon>Planctomycetota</taxon>
        <taxon>Phycisphaerae</taxon>
        <taxon>Sedimentisphaerales</taxon>
        <taxon>Anaerobacaceae</taxon>
        <taxon>Anaerobaca</taxon>
    </lineage>
</organism>
<dbReference type="Proteomes" id="UP001431776">
    <property type="component" value="Unassembled WGS sequence"/>
</dbReference>
<dbReference type="GO" id="GO:0016491">
    <property type="term" value="F:oxidoreductase activity"/>
    <property type="evidence" value="ECO:0007669"/>
    <property type="project" value="InterPro"/>
</dbReference>
<dbReference type="CDD" id="cd02966">
    <property type="entry name" value="TlpA_like_family"/>
    <property type="match status" value="1"/>
</dbReference>
<evidence type="ECO:0000313" key="4">
    <source>
        <dbReference type="Proteomes" id="UP001431776"/>
    </source>
</evidence>
<name>A0AAW6TWJ9_9BACT</name>
<proteinExistence type="predicted"/>
<dbReference type="InterPro" id="IPR000866">
    <property type="entry name" value="AhpC/TSA"/>
</dbReference>
<gene>
    <name evidence="3" type="ORF">QJ522_01985</name>
</gene>
<keyword evidence="4" id="KW-1185">Reference proteome</keyword>
<feature type="signal peptide" evidence="1">
    <location>
        <begin position="1"/>
        <end position="28"/>
    </location>
</feature>
<protein>
    <submittedName>
        <fullName evidence="3">TlpA disulfide reductase family protein</fullName>
    </submittedName>
</protein>
<dbReference type="Gene3D" id="3.40.30.10">
    <property type="entry name" value="Glutaredoxin"/>
    <property type="match status" value="1"/>
</dbReference>
<dbReference type="Pfam" id="PF00578">
    <property type="entry name" value="AhpC-TSA"/>
    <property type="match status" value="1"/>
</dbReference>
<dbReference type="PROSITE" id="PS51352">
    <property type="entry name" value="THIOREDOXIN_2"/>
    <property type="match status" value="1"/>
</dbReference>
<dbReference type="PANTHER" id="PTHR42852">
    <property type="entry name" value="THIOL:DISULFIDE INTERCHANGE PROTEIN DSBE"/>
    <property type="match status" value="1"/>
</dbReference>
<comment type="caution">
    <text evidence="3">The sequence shown here is derived from an EMBL/GenBank/DDBJ whole genome shotgun (WGS) entry which is preliminary data.</text>
</comment>
<dbReference type="EMBL" id="JASCXX010000002">
    <property type="protein sequence ID" value="MDI6447798.1"/>
    <property type="molecule type" value="Genomic_DNA"/>
</dbReference>
<feature type="domain" description="Thioredoxin" evidence="2">
    <location>
        <begin position="235"/>
        <end position="387"/>
    </location>
</feature>
<reference evidence="3" key="1">
    <citation type="submission" date="2023-05" db="EMBL/GenBank/DDBJ databases">
        <title>Anaerotaeda fermentans gen. nov., sp. nov., a novel anaerobic planctomycete of the new family within the order Sedimentisphaerales isolated from Taman Peninsula, Russia.</title>
        <authorList>
            <person name="Khomyakova M.A."/>
            <person name="Merkel A.Y."/>
            <person name="Slobodkin A.I."/>
        </authorList>
    </citation>
    <scope>NUCLEOTIDE SEQUENCE</scope>
    <source>
        <strain evidence="3">M17dextr</strain>
    </source>
</reference>
<keyword evidence="1" id="KW-0732">Signal</keyword>
<dbReference type="InterPro" id="IPR050553">
    <property type="entry name" value="Thioredoxin_ResA/DsbE_sf"/>
</dbReference>
<evidence type="ECO:0000313" key="3">
    <source>
        <dbReference type="EMBL" id="MDI6447798.1"/>
    </source>
</evidence>
<dbReference type="SUPFAM" id="SSF52833">
    <property type="entry name" value="Thioredoxin-like"/>
    <property type="match status" value="1"/>
</dbReference>
<evidence type="ECO:0000256" key="1">
    <source>
        <dbReference type="SAM" id="SignalP"/>
    </source>
</evidence>
<dbReference type="InterPro" id="IPR013766">
    <property type="entry name" value="Thioredoxin_domain"/>
</dbReference>
<dbReference type="InterPro" id="IPR036249">
    <property type="entry name" value="Thioredoxin-like_sf"/>
</dbReference>
<sequence>MNGRRSVDLAAMVAVLLAALLHVQAARAQSDAAGAERRLVLRVVGPDGVPVAGAKVGTGLNVFEQSQGHPPQTIVMWLRGEKRSWPFRSDAEGQITLVGEDAEHRNFYALSESRGWVGYKQVLEGSTGSRVDVRMEPACRVHGRLTSSGMDRLGHPLRKTVVFLYDSRDRLMMYFVSEQARYEFLVPGGRYELECSGEGPAGIETRRLRWPVLIEAGREDFDAGLVDLEPTRLAEMHGTPAPPLDAITQWRGTQRADLRRLAGNVVVLVFWGSWSRPCLKTMPQLMQLHDLWAEQGVVIIGIHDNSVTTVAELDTKLVEAHHLYWGRLDLPFPVGIDQGPGWGAVHQAYGIDQWPAVVVIDPLGNIAGTFSPWGALQDELSRLLSQR</sequence>
<dbReference type="GO" id="GO:0016209">
    <property type="term" value="F:antioxidant activity"/>
    <property type="evidence" value="ECO:0007669"/>
    <property type="project" value="InterPro"/>
</dbReference>
<dbReference type="RefSeq" id="WP_349243210.1">
    <property type="nucleotide sequence ID" value="NZ_JASCXX010000002.1"/>
</dbReference>
<accession>A0AAW6TWJ9</accession>
<dbReference type="AlphaFoldDB" id="A0AAW6TWJ9"/>
<evidence type="ECO:0000259" key="2">
    <source>
        <dbReference type="PROSITE" id="PS51352"/>
    </source>
</evidence>
<dbReference type="PANTHER" id="PTHR42852:SF13">
    <property type="entry name" value="PROTEIN DIPZ"/>
    <property type="match status" value="1"/>
</dbReference>
<feature type="chain" id="PRO_5043981084" evidence="1">
    <location>
        <begin position="29"/>
        <end position="387"/>
    </location>
</feature>